<reference evidence="1" key="1">
    <citation type="journal article" date="2020" name="Stud. Mycol.">
        <title>101 Dothideomycetes genomes: a test case for predicting lifestyles and emergence of pathogens.</title>
        <authorList>
            <person name="Haridas S."/>
            <person name="Albert R."/>
            <person name="Binder M."/>
            <person name="Bloem J."/>
            <person name="Labutti K."/>
            <person name="Salamov A."/>
            <person name="Andreopoulos B."/>
            <person name="Baker S."/>
            <person name="Barry K."/>
            <person name="Bills G."/>
            <person name="Bluhm B."/>
            <person name="Cannon C."/>
            <person name="Castanera R."/>
            <person name="Culley D."/>
            <person name="Daum C."/>
            <person name="Ezra D."/>
            <person name="Gonzalez J."/>
            <person name="Henrissat B."/>
            <person name="Kuo A."/>
            <person name="Liang C."/>
            <person name="Lipzen A."/>
            <person name="Lutzoni F."/>
            <person name="Magnuson J."/>
            <person name="Mondo S."/>
            <person name="Nolan M."/>
            <person name="Ohm R."/>
            <person name="Pangilinan J."/>
            <person name="Park H.-J."/>
            <person name="Ramirez L."/>
            <person name="Alfaro M."/>
            <person name="Sun H."/>
            <person name="Tritt A."/>
            <person name="Yoshinaga Y."/>
            <person name="Zwiers L.-H."/>
            <person name="Turgeon B."/>
            <person name="Goodwin S."/>
            <person name="Spatafora J."/>
            <person name="Crous P."/>
            <person name="Grigoriev I."/>
        </authorList>
    </citation>
    <scope>NUCLEOTIDE SEQUENCE</scope>
    <source>
        <strain evidence="1">CBS 113818</strain>
    </source>
</reference>
<organism evidence="1 2">
    <name type="scientific">Ophiobolus disseminans</name>
    <dbReference type="NCBI Taxonomy" id="1469910"/>
    <lineage>
        <taxon>Eukaryota</taxon>
        <taxon>Fungi</taxon>
        <taxon>Dikarya</taxon>
        <taxon>Ascomycota</taxon>
        <taxon>Pezizomycotina</taxon>
        <taxon>Dothideomycetes</taxon>
        <taxon>Pleosporomycetidae</taxon>
        <taxon>Pleosporales</taxon>
        <taxon>Pleosporineae</taxon>
        <taxon>Phaeosphaeriaceae</taxon>
        <taxon>Ophiobolus</taxon>
    </lineage>
</organism>
<protein>
    <submittedName>
        <fullName evidence="1">Uncharacterized protein</fullName>
    </submittedName>
</protein>
<proteinExistence type="predicted"/>
<evidence type="ECO:0000313" key="2">
    <source>
        <dbReference type="Proteomes" id="UP000799424"/>
    </source>
</evidence>
<sequence>MACTVIKELYALPMECYKRGDFEVQSALRGQGGREEKAIAAGIHDTASASQYVVFFTSEDCNPDTAIDNAWLDFGCSSQLPNNPEDYKSWSVWDMCADESGCSLG</sequence>
<name>A0A6A6ZWB3_9PLEO</name>
<dbReference type="EMBL" id="MU006229">
    <property type="protein sequence ID" value="KAF2824667.1"/>
    <property type="molecule type" value="Genomic_DNA"/>
</dbReference>
<evidence type="ECO:0000313" key="1">
    <source>
        <dbReference type="EMBL" id="KAF2824667.1"/>
    </source>
</evidence>
<keyword evidence="2" id="KW-1185">Reference proteome</keyword>
<dbReference type="AlphaFoldDB" id="A0A6A6ZWB3"/>
<accession>A0A6A6ZWB3</accession>
<gene>
    <name evidence="1" type="ORF">CC86DRAFT_383468</name>
</gene>
<dbReference type="OrthoDB" id="3795376at2759"/>
<dbReference type="Proteomes" id="UP000799424">
    <property type="component" value="Unassembled WGS sequence"/>
</dbReference>